<dbReference type="STRING" id="1220924.W2S3S7"/>
<proteinExistence type="predicted"/>
<feature type="chain" id="PRO_5004825495" description="Carboxylic ester hydrolase" evidence="1">
    <location>
        <begin position="17"/>
        <end position="274"/>
    </location>
</feature>
<evidence type="ECO:0000313" key="3">
    <source>
        <dbReference type="Proteomes" id="UP000030752"/>
    </source>
</evidence>
<evidence type="ECO:0000313" key="2">
    <source>
        <dbReference type="EMBL" id="ETN43332.1"/>
    </source>
</evidence>
<keyword evidence="1" id="KW-0732">Signal</keyword>
<dbReference type="HOGENOM" id="CLU_037449_1_0_1"/>
<accession>W2S3S7</accession>
<dbReference type="Proteomes" id="UP000030752">
    <property type="component" value="Unassembled WGS sequence"/>
</dbReference>
<dbReference type="RefSeq" id="XP_008715068.1">
    <property type="nucleotide sequence ID" value="XM_008716846.1"/>
</dbReference>
<feature type="signal peptide" evidence="1">
    <location>
        <begin position="1"/>
        <end position="16"/>
    </location>
</feature>
<protein>
    <recommendedName>
        <fullName evidence="4">Carboxylic ester hydrolase</fullName>
    </recommendedName>
</protein>
<sequence>MVSKLLLLAALSGVNATPQQSLCDKYTVALLKDNTAANQYTLLQLVVNTVVIGNYTQPNVGIAVPGILAPATYGGEAVDLLPYFNGCLKSSNRGHPVAINFLDGGGAASVIDGSLLQMTSTNQYKLFTHLYEFFGTLLGCSMQGMSGFPAYAGQPGMFQVHKYMSLDPNEVGYFISQVGAAAASFGVSAADVQTVAGLLSATFNVACAPAQALVNGDSEFQSICDHKDCPKAPNAVCYKYEHYGFFPEPKSVGGASCPASGDYGGGGGYEHREW</sequence>
<name>W2S3S7_CYPE1</name>
<reference evidence="2 3" key="1">
    <citation type="submission" date="2013-03" db="EMBL/GenBank/DDBJ databases">
        <title>The Genome Sequence of Phialophora europaea CBS 101466.</title>
        <authorList>
            <consortium name="The Broad Institute Genomics Platform"/>
            <person name="Cuomo C."/>
            <person name="de Hoog S."/>
            <person name="Gorbushina A."/>
            <person name="Walker B."/>
            <person name="Young S.K."/>
            <person name="Zeng Q."/>
            <person name="Gargeya S."/>
            <person name="Fitzgerald M."/>
            <person name="Haas B."/>
            <person name="Abouelleil A."/>
            <person name="Allen A.W."/>
            <person name="Alvarado L."/>
            <person name="Arachchi H.M."/>
            <person name="Berlin A.M."/>
            <person name="Chapman S.B."/>
            <person name="Gainer-Dewar J."/>
            <person name="Goldberg J."/>
            <person name="Griggs A."/>
            <person name="Gujja S."/>
            <person name="Hansen M."/>
            <person name="Howarth C."/>
            <person name="Imamovic A."/>
            <person name="Ireland A."/>
            <person name="Larimer J."/>
            <person name="McCowan C."/>
            <person name="Murphy C."/>
            <person name="Pearson M."/>
            <person name="Poon T.W."/>
            <person name="Priest M."/>
            <person name="Roberts A."/>
            <person name="Saif S."/>
            <person name="Shea T."/>
            <person name="Sisk P."/>
            <person name="Sykes S."/>
            <person name="Wortman J."/>
            <person name="Nusbaum C."/>
            <person name="Birren B."/>
        </authorList>
    </citation>
    <scope>NUCLEOTIDE SEQUENCE [LARGE SCALE GENOMIC DNA]</scope>
    <source>
        <strain evidence="2 3">CBS 101466</strain>
    </source>
</reference>
<dbReference type="InParanoid" id="W2S3S7"/>
<dbReference type="eggNOG" id="ENOG502RXCG">
    <property type="taxonomic scope" value="Eukaryota"/>
</dbReference>
<dbReference type="OrthoDB" id="2110578at2759"/>
<dbReference type="AlphaFoldDB" id="W2S3S7"/>
<dbReference type="GeneID" id="19969830"/>
<keyword evidence="3" id="KW-1185">Reference proteome</keyword>
<gene>
    <name evidence="2" type="ORF">HMPREF1541_02491</name>
</gene>
<evidence type="ECO:0000256" key="1">
    <source>
        <dbReference type="SAM" id="SignalP"/>
    </source>
</evidence>
<organism evidence="2 3">
    <name type="scientific">Cyphellophora europaea (strain CBS 101466)</name>
    <name type="common">Phialophora europaea</name>
    <dbReference type="NCBI Taxonomy" id="1220924"/>
    <lineage>
        <taxon>Eukaryota</taxon>
        <taxon>Fungi</taxon>
        <taxon>Dikarya</taxon>
        <taxon>Ascomycota</taxon>
        <taxon>Pezizomycotina</taxon>
        <taxon>Eurotiomycetes</taxon>
        <taxon>Chaetothyriomycetidae</taxon>
        <taxon>Chaetothyriales</taxon>
        <taxon>Cyphellophoraceae</taxon>
        <taxon>Cyphellophora</taxon>
    </lineage>
</organism>
<evidence type="ECO:0008006" key="4">
    <source>
        <dbReference type="Google" id="ProtNLM"/>
    </source>
</evidence>
<dbReference type="VEuPathDB" id="FungiDB:HMPREF1541_02491"/>
<dbReference type="EMBL" id="KB822718">
    <property type="protein sequence ID" value="ETN43332.1"/>
    <property type="molecule type" value="Genomic_DNA"/>
</dbReference>